<feature type="compositionally biased region" description="Basic and acidic residues" evidence="3">
    <location>
        <begin position="22"/>
        <end position="35"/>
    </location>
</feature>
<dbReference type="Gene3D" id="3.30.40.10">
    <property type="entry name" value="Zinc/RING finger domain, C3HC4 (zinc finger)"/>
    <property type="match status" value="1"/>
</dbReference>
<reference evidence="5 6" key="3">
    <citation type="submission" date="2019-11" db="EMBL/GenBank/DDBJ databases">
        <title>A de novo genome assembly of a pear dwarfing rootstock.</title>
        <authorList>
            <person name="Wang F."/>
            <person name="Wang J."/>
            <person name="Li S."/>
            <person name="Zhang Y."/>
            <person name="Fang M."/>
            <person name="Ma L."/>
            <person name="Zhao Y."/>
            <person name="Jiang S."/>
        </authorList>
    </citation>
    <scope>NUCLEOTIDE SEQUENCE [LARGE SCALE GENOMIC DNA]</scope>
    <source>
        <strain evidence="5">S2</strain>
        <tissue evidence="5">Leaf</tissue>
    </source>
</reference>
<feature type="domain" description="RING-type" evidence="4">
    <location>
        <begin position="140"/>
        <end position="185"/>
    </location>
</feature>
<name>A0A5N5HXE9_9ROSA</name>
<evidence type="ECO:0000256" key="3">
    <source>
        <dbReference type="SAM" id="MobiDB-lite"/>
    </source>
</evidence>
<sequence length="270" mass="29800">MAYINPSYIEISDDDDQIQQEQHPELPINDHPEHENADDDLDYEQYLARLLASSFSQNAGGTDSGDEDGFGVPPSAAEIADQTDFGDETVEADFFNVAAIAGETEQSGGAEEGGEKRRRIGGPETSAAAGGIGSKKGLICSICLDSRTVEGDHRICSLPCGHLFGMSCINRWLQHKDTGKCPICNRKCKLKDVLKLFVSYPWDDSVDDDELEKQKTIRELKDKCASLENELAALRKNEAKLQLKDEQHTKGMEEKFADQLARSLDTDRNS</sequence>
<dbReference type="SMART" id="SM00184">
    <property type="entry name" value="RING"/>
    <property type="match status" value="1"/>
</dbReference>
<dbReference type="InterPro" id="IPR001841">
    <property type="entry name" value="Znf_RING"/>
</dbReference>
<keyword evidence="1" id="KW-0863">Zinc-finger</keyword>
<dbReference type="OrthoDB" id="1149676at2759"/>
<dbReference type="PANTHER" id="PTHR16047:SF7">
    <property type="entry name" value="E3 UBIQUITIN-PROTEIN LIGASE RFWD3"/>
    <property type="match status" value="1"/>
</dbReference>
<evidence type="ECO:0000256" key="1">
    <source>
        <dbReference type="PROSITE-ProRule" id="PRU00175"/>
    </source>
</evidence>
<keyword evidence="1" id="KW-0862">Zinc</keyword>
<dbReference type="PROSITE" id="PS50089">
    <property type="entry name" value="ZF_RING_2"/>
    <property type="match status" value="1"/>
</dbReference>
<reference evidence="5 6" key="1">
    <citation type="submission" date="2019-09" db="EMBL/GenBank/DDBJ databases">
        <authorList>
            <person name="Ou C."/>
        </authorList>
    </citation>
    <scope>NUCLEOTIDE SEQUENCE [LARGE SCALE GENOMIC DNA]</scope>
    <source>
        <strain evidence="5">S2</strain>
        <tissue evidence="5">Leaf</tissue>
    </source>
</reference>
<feature type="coiled-coil region" evidence="2">
    <location>
        <begin position="210"/>
        <end position="244"/>
    </location>
</feature>
<dbReference type="AlphaFoldDB" id="A0A5N5HXE9"/>
<dbReference type="Proteomes" id="UP000327157">
    <property type="component" value="Chromosome 12"/>
</dbReference>
<dbReference type="PANTHER" id="PTHR16047">
    <property type="entry name" value="RFWD3 PROTEIN"/>
    <property type="match status" value="1"/>
</dbReference>
<feature type="region of interest" description="Disordered" evidence="3">
    <location>
        <begin position="56"/>
        <end position="77"/>
    </location>
</feature>
<keyword evidence="2" id="KW-0175">Coiled coil</keyword>
<dbReference type="EMBL" id="SMOL01000143">
    <property type="protein sequence ID" value="KAB2630921.1"/>
    <property type="molecule type" value="Genomic_DNA"/>
</dbReference>
<dbReference type="GO" id="GO:0036297">
    <property type="term" value="P:interstrand cross-link repair"/>
    <property type="evidence" value="ECO:0007669"/>
    <property type="project" value="InterPro"/>
</dbReference>
<dbReference type="CDD" id="cd16450">
    <property type="entry name" value="mRING-C3HGC3_RFWD3"/>
    <property type="match status" value="1"/>
</dbReference>
<dbReference type="GO" id="GO:0008270">
    <property type="term" value="F:zinc ion binding"/>
    <property type="evidence" value="ECO:0007669"/>
    <property type="project" value="UniProtKB-KW"/>
</dbReference>
<evidence type="ECO:0000313" key="5">
    <source>
        <dbReference type="EMBL" id="KAB2630921.1"/>
    </source>
</evidence>
<dbReference type="InterPro" id="IPR037381">
    <property type="entry name" value="RFWD3"/>
</dbReference>
<proteinExistence type="predicted"/>
<dbReference type="GO" id="GO:0005634">
    <property type="term" value="C:nucleus"/>
    <property type="evidence" value="ECO:0007669"/>
    <property type="project" value="InterPro"/>
</dbReference>
<organism evidence="5 6">
    <name type="scientific">Pyrus ussuriensis x Pyrus communis</name>
    <dbReference type="NCBI Taxonomy" id="2448454"/>
    <lineage>
        <taxon>Eukaryota</taxon>
        <taxon>Viridiplantae</taxon>
        <taxon>Streptophyta</taxon>
        <taxon>Embryophyta</taxon>
        <taxon>Tracheophyta</taxon>
        <taxon>Spermatophyta</taxon>
        <taxon>Magnoliopsida</taxon>
        <taxon>eudicotyledons</taxon>
        <taxon>Gunneridae</taxon>
        <taxon>Pentapetalae</taxon>
        <taxon>rosids</taxon>
        <taxon>fabids</taxon>
        <taxon>Rosales</taxon>
        <taxon>Rosaceae</taxon>
        <taxon>Amygdaloideae</taxon>
        <taxon>Maleae</taxon>
        <taxon>Pyrus</taxon>
    </lineage>
</organism>
<accession>A0A5N5HXE9</accession>
<dbReference type="SUPFAM" id="SSF57850">
    <property type="entry name" value="RING/U-box"/>
    <property type="match status" value="1"/>
</dbReference>
<gene>
    <name evidence="5" type="ORF">D8674_008440</name>
</gene>
<evidence type="ECO:0000259" key="4">
    <source>
        <dbReference type="PROSITE" id="PS50089"/>
    </source>
</evidence>
<reference evidence="6" key="2">
    <citation type="submission" date="2019-10" db="EMBL/GenBank/DDBJ databases">
        <title>A de novo genome assembly of a pear dwarfing rootstock.</title>
        <authorList>
            <person name="Wang F."/>
            <person name="Wang J."/>
            <person name="Li S."/>
            <person name="Zhang Y."/>
            <person name="Fang M."/>
            <person name="Ma L."/>
            <person name="Zhao Y."/>
            <person name="Jiang S."/>
        </authorList>
    </citation>
    <scope>NUCLEOTIDE SEQUENCE [LARGE SCALE GENOMIC DNA]</scope>
</reference>
<feature type="region of interest" description="Disordered" evidence="3">
    <location>
        <begin position="102"/>
        <end position="129"/>
    </location>
</feature>
<comment type="caution">
    <text evidence="5">The sequence shown here is derived from an EMBL/GenBank/DDBJ whole genome shotgun (WGS) entry which is preliminary data.</text>
</comment>
<keyword evidence="6" id="KW-1185">Reference proteome</keyword>
<evidence type="ECO:0000313" key="6">
    <source>
        <dbReference type="Proteomes" id="UP000327157"/>
    </source>
</evidence>
<evidence type="ECO:0000256" key="2">
    <source>
        <dbReference type="SAM" id="Coils"/>
    </source>
</evidence>
<feature type="region of interest" description="Disordered" evidence="3">
    <location>
        <begin position="1"/>
        <end position="40"/>
    </location>
</feature>
<dbReference type="Pfam" id="PF13639">
    <property type="entry name" value="zf-RING_2"/>
    <property type="match status" value="1"/>
</dbReference>
<dbReference type="GO" id="GO:0016567">
    <property type="term" value="P:protein ubiquitination"/>
    <property type="evidence" value="ECO:0007669"/>
    <property type="project" value="InterPro"/>
</dbReference>
<protein>
    <submittedName>
        <fullName evidence="5">E3 ubiquitin-protein ligase RFWD3-like</fullName>
    </submittedName>
</protein>
<keyword evidence="1" id="KW-0479">Metal-binding</keyword>
<dbReference type="GO" id="GO:0004842">
    <property type="term" value="F:ubiquitin-protein transferase activity"/>
    <property type="evidence" value="ECO:0007669"/>
    <property type="project" value="InterPro"/>
</dbReference>
<dbReference type="InterPro" id="IPR013083">
    <property type="entry name" value="Znf_RING/FYVE/PHD"/>
</dbReference>